<sequence>MDERIEYKRNDSALATKFKKAGKLIQQYNQVDYDNTGLKISILTELLGSLNEGINIEHNFHCDLGYNIHVGKNFYAGYNFTVLDMAVVRIGDNCLIAPNVGLYTAGHNINPIDRHKSGHASPIYIGNNVWIGGHVAIVGGVTIGDNSIVAAGSVVIKDVPPNTIVGGNPAKIIREI</sequence>
<dbReference type="SUPFAM" id="SSF51161">
    <property type="entry name" value="Trimeric LpxA-like enzymes"/>
    <property type="match status" value="1"/>
</dbReference>
<dbReference type="InterPro" id="IPR001451">
    <property type="entry name" value="Hexapep"/>
</dbReference>
<dbReference type="AlphaFoldDB" id="A0A5M6CSH8"/>
<evidence type="ECO:0000256" key="5">
    <source>
        <dbReference type="ARBA" id="ARBA00055587"/>
    </source>
</evidence>
<evidence type="ECO:0000256" key="3">
    <source>
        <dbReference type="ARBA" id="ARBA00022737"/>
    </source>
</evidence>
<accession>A0A5M6CSH8</accession>
<evidence type="ECO:0000313" key="7">
    <source>
        <dbReference type="EMBL" id="KAA5537906.1"/>
    </source>
</evidence>
<comment type="similarity">
    <text evidence="1 6">Belongs to the transferase hexapeptide repeat family.</text>
</comment>
<dbReference type="PANTHER" id="PTHR43017:SF1">
    <property type="entry name" value="ACETYLTRANSFERASE YJL218W-RELATED"/>
    <property type="match status" value="1"/>
</dbReference>
<dbReference type="InterPro" id="IPR018357">
    <property type="entry name" value="Hexapep_transf_CS"/>
</dbReference>
<dbReference type="PANTHER" id="PTHR43017">
    <property type="entry name" value="GALACTOSIDE O-ACETYLTRANSFERASE"/>
    <property type="match status" value="1"/>
</dbReference>
<evidence type="ECO:0000313" key="8">
    <source>
        <dbReference type="Proteomes" id="UP000325141"/>
    </source>
</evidence>
<reference evidence="7 8" key="1">
    <citation type="submission" date="2019-09" db="EMBL/GenBank/DDBJ databases">
        <title>Genome sequence and assembly of Flavobacterium sp.</title>
        <authorList>
            <person name="Chhetri G."/>
        </authorList>
    </citation>
    <scope>NUCLEOTIDE SEQUENCE [LARGE SCALE GENOMIC DNA]</scope>
    <source>
        <strain evidence="7 8">SNL9</strain>
    </source>
</reference>
<proteinExistence type="inferred from homology"/>
<keyword evidence="8" id="KW-1185">Reference proteome</keyword>
<dbReference type="EMBL" id="VWSG01000002">
    <property type="protein sequence ID" value="KAA5537906.1"/>
    <property type="molecule type" value="Genomic_DNA"/>
</dbReference>
<dbReference type="Pfam" id="PF00132">
    <property type="entry name" value="Hexapep"/>
    <property type="match status" value="1"/>
</dbReference>
<dbReference type="PROSITE" id="PS00101">
    <property type="entry name" value="HEXAPEP_TRANSFERASES"/>
    <property type="match status" value="1"/>
</dbReference>
<dbReference type="RefSeq" id="WP_150010629.1">
    <property type="nucleotide sequence ID" value="NZ_VWSG01000002.1"/>
</dbReference>
<dbReference type="InterPro" id="IPR039369">
    <property type="entry name" value="LacA-like"/>
</dbReference>
<dbReference type="InterPro" id="IPR011004">
    <property type="entry name" value="Trimer_LpxA-like_sf"/>
</dbReference>
<evidence type="ECO:0000256" key="6">
    <source>
        <dbReference type="RuleBase" id="RU367021"/>
    </source>
</evidence>
<keyword evidence="2 6" id="KW-0808">Transferase</keyword>
<evidence type="ECO:0000256" key="2">
    <source>
        <dbReference type="ARBA" id="ARBA00022679"/>
    </source>
</evidence>
<keyword evidence="4 6" id="KW-0012">Acyltransferase</keyword>
<keyword evidence="3" id="KW-0677">Repeat</keyword>
<evidence type="ECO:0000256" key="4">
    <source>
        <dbReference type="ARBA" id="ARBA00023315"/>
    </source>
</evidence>
<dbReference type="Gene3D" id="2.160.10.10">
    <property type="entry name" value="Hexapeptide repeat proteins"/>
    <property type="match status" value="1"/>
</dbReference>
<dbReference type="CDD" id="cd03357">
    <property type="entry name" value="LbH_MAT_GAT"/>
    <property type="match status" value="1"/>
</dbReference>
<comment type="function">
    <text evidence="5">Acetyltransferase implicated in the O-acetylation of Nod factors.</text>
</comment>
<name>A0A5M6CSH8_9FLAO</name>
<gene>
    <name evidence="7" type="ORF">F0460_04390</name>
</gene>
<dbReference type="GO" id="GO:0008870">
    <property type="term" value="F:galactoside O-acetyltransferase activity"/>
    <property type="evidence" value="ECO:0007669"/>
    <property type="project" value="TreeGrafter"/>
</dbReference>
<comment type="caution">
    <text evidence="7">The sequence shown here is derived from an EMBL/GenBank/DDBJ whole genome shotgun (WGS) entry which is preliminary data.</text>
</comment>
<dbReference type="Proteomes" id="UP000325141">
    <property type="component" value="Unassembled WGS sequence"/>
</dbReference>
<dbReference type="EC" id="2.3.1.-" evidence="6"/>
<dbReference type="FunFam" id="2.160.10.10:FF:000025">
    <property type="entry name" value="Hexapeptide-repeat containing-acetyltransferase"/>
    <property type="match status" value="1"/>
</dbReference>
<organism evidence="7 8">
    <name type="scientific">Paenimyroides baculatum</name>
    <dbReference type="NCBI Taxonomy" id="2608000"/>
    <lineage>
        <taxon>Bacteria</taxon>
        <taxon>Pseudomonadati</taxon>
        <taxon>Bacteroidota</taxon>
        <taxon>Flavobacteriia</taxon>
        <taxon>Flavobacteriales</taxon>
        <taxon>Flavobacteriaceae</taxon>
        <taxon>Paenimyroides</taxon>
    </lineage>
</organism>
<protein>
    <recommendedName>
        <fullName evidence="6">Acetyltransferase</fullName>
        <ecNumber evidence="6">2.3.1.-</ecNumber>
    </recommendedName>
</protein>
<evidence type="ECO:0000256" key="1">
    <source>
        <dbReference type="ARBA" id="ARBA00007274"/>
    </source>
</evidence>